<proteinExistence type="predicted"/>
<sequence length="113" mass="11065">MSSDAAQFSQQVPLDQPSTNEKQTTNVSGSTDATGASDQVAGTVPLPAGSSDSLTSIVADGLVFEVDASSKTAALVGCVANSAHLSVPAQVASGSETYTVTALKNLGGGGGIH</sequence>
<reference evidence="2 3" key="1">
    <citation type="submission" date="2023-05" db="EMBL/GenBank/DDBJ databases">
        <title>Gordonibacter KGMB12511T sp. nov., isolated from faeces of healthy Korean.</title>
        <authorList>
            <person name="Kim H.S."/>
            <person name="Kim J.-S."/>
            <person name="Suh M.K."/>
            <person name="Eom M.K."/>
            <person name="Do H.E."/>
            <person name="Lee J.-S."/>
        </authorList>
    </citation>
    <scope>NUCLEOTIDE SEQUENCE [LARGE SCALE GENOMIC DNA]</scope>
    <source>
        <strain evidence="2 3">KGMB12511</strain>
    </source>
</reference>
<protein>
    <submittedName>
        <fullName evidence="2">Uncharacterized protein</fullName>
    </submittedName>
</protein>
<dbReference type="EMBL" id="JASJEU010000024">
    <property type="protein sequence ID" value="MDJ1651552.1"/>
    <property type="molecule type" value="Genomic_DNA"/>
</dbReference>
<feature type="compositionally biased region" description="Polar residues" evidence="1">
    <location>
        <begin position="1"/>
        <end position="37"/>
    </location>
</feature>
<comment type="caution">
    <text evidence="2">The sequence shown here is derived from an EMBL/GenBank/DDBJ whole genome shotgun (WGS) entry which is preliminary data.</text>
</comment>
<gene>
    <name evidence="2" type="ORF">QNJ86_12130</name>
</gene>
<feature type="region of interest" description="Disordered" evidence="1">
    <location>
        <begin position="1"/>
        <end position="50"/>
    </location>
</feature>
<evidence type="ECO:0000313" key="3">
    <source>
        <dbReference type="Proteomes" id="UP001232750"/>
    </source>
</evidence>
<name>A0ABT7DPS6_9ACTN</name>
<evidence type="ECO:0000313" key="2">
    <source>
        <dbReference type="EMBL" id="MDJ1651552.1"/>
    </source>
</evidence>
<evidence type="ECO:0000256" key="1">
    <source>
        <dbReference type="SAM" id="MobiDB-lite"/>
    </source>
</evidence>
<organism evidence="2 3">
    <name type="scientific">Gordonibacter faecis</name>
    <dbReference type="NCBI Taxonomy" id="3047475"/>
    <lineage>
        <taxon>Bacteria</taxon>
        <taxon>Bacillati</taxon>
        <taxon>Actinomycetota</taxon>
        <taxon>Coriobacteriia</taxon>
        <taxon>Eggerthellales</taxon>
        <taxon>Eggerthellaceae</taxon>
        <taxon>Gordonibacter</taxon>
    </lineage>
</organism>
<keyword evidence="3" id="KW-1185">Reference proteome</keyword>
<accession>A0ABT7DPS6</accession>
<dbReference type="RefSeq" id="WP_283832899.1">
    <property type="nucleotide sequence ID" value="NZ_JASJEU010000024.1"/>
</dbReference>
<dbReference type="Proteomes" id="UP001232750">
    <property type="component" value="Unassembled WGS sequence"/>
</dbReference>